<reference evidence="1" key="1">
    <citation type="submission" date="2020-05" db="EMBL/GenBank/DDBJ databases">
        <title>Large-scale comparative analyses of tick genomes elucidate their genetic diversity and vector capacities.</title>
        <authorList>
            <person name="Jia N."/>
            <person name="Wang J."/>
            <person name="Shi W."/>
            <person name="Du L."/>
            <person name="Sun Y."/>
            <person name="Zhan W."/>
            <person name="Jiang J."/>
            <person name="Wang Q."/>
            <person name="Zhang B."/>
            <person name="Ji P."/>
            <person name="Sakyi L.B."/>
            <person name="Cui X."/>
            <person name="Yuan T."/>
            <person name="Jiang B."/>
            <person name="Yang W."/>
            <person name="Lam T.T.-Y."/>
            <person name="Chang Q."/>
            <person name="Ding S."/>
            <person name="Wang X."/>
            <person name="Zhu J."/>
            <person name="Ruan X."/>
            <person name="Zhao L."/>
            <person name="Wei J."/>
            <person name="Que T."/>
            <person name="Du C."/>
            <person name="Cheng J."/>
            <person name="Dai P."/>
            <person name="Han X."/>
            <person name="Huang E."/>
            <person name="Gao Y."/>
            <person name="Liu J."/>
            <person name="Shao H."/>
            <person name="Ye R."/>
            <person name="Li L."/>
            <person name="Wei W."/>
            <person name="Wang X."/>
            <person name="Wang C."/>
            <person name="Yang T."/>
            <person name="Huo Q."/>
            <person name="Li W."/>
            <person name="Guo W."/>
            <person name="Chen H."/>
            <person name="Zhou L."/>
            <person name="Ni X."/>
            <person name="Tian J."/>
            <person name="Zhou Y."/>
            <person name="Sheng Y."/>
            <person name="Liu T."/>
            <person name="Pan Y."/>
            <person name="Xia L."/>
            <person name="Li J."/>
            <person name="Zhao F."/>
            <person name="Cao W."/>
        </authorList>
    </citation>
    <scope>NUCLEOTIDE SEQUENCE</scope>
    <source>
        <strain evidence="1">Dsil-2018</strain>
    </source>
</reference>
<keyword evidence="2" id="KW-1185">Reference proteome</keyword>
<comment type="caution">
    <text evidence="1">The sequence shown here is derived from an EMBL/GenBank/DDBJ whole genome shotgun (WGS) entry which is preliminary data.</text>
</comment>
<name>A0ACB8CB87_DERSI</name>
<accession>A0ACB8CB87</accession>
<dbReference type="Proteomes" id="UP000821865">
    <property type="component" value="Chromosome 8"/>
</dbReference>
<protein>
    <submittedName>
        <fullName evidence="1">Uncharacterized protein</fullName>
    </submittedName>
</protein>
<gene>
    <name evidence="1" type="ORF">HPB49_021300</name>
</gene>
<evidence type="ECO:0000313" key="1">
    <source>
        <dbReference type="EMBL" id="KAH7938178.1"/>
    </source>
</evidence>
<proteinExistence type="predicted"/>
<organism evidence="1 2">
    <name type="scientific">Dermacentor silvarum</name>
    <name type="common">Tick</name>
    <dbReference type="NCBI Taxonomy" id="543639"/>
    <lineage>
        <taxon>Eukaryota</taxon>
        <taxon>Metazoa</taxon>
        <taxon>Ecdysozoa</taxon>
        <taxon>Arthropoda</taxon>
        <taxon>Chelicerata</taxon>
        <taxon>Arachnida</taxon>
        <taxon>Acari</taxon>
        <taxon>Parasitiformes</taxon>
        <taxon>Ixodida</taxon>
        <taxon>Ixodoidea</taxon>
        <taxon>Ixodidae</taxon>
        <taxon>Rhipicephalinae</taxon>
        <taxon>Dermacentor</taxon>
    </lineage>
</organism>
<dbReference type="EMBL" id="CM023477">
    <property type="protein sequence ID" value="KAH7938178.1"/>
    <property type="molecule type" value="Genomic_DNA"/>
</dbReference>
<sequence>MVTTLEKEPRTSELTGVEASNPYSTSQSGPITVIGSESTPNSSKPATAAVLNGSTFVTLEKEPWTSALTVVDKPLMATLRAECSSNASSLSAVEDTPMVVVKQELEETELFPTDLDGSVALGASSETHRLYVKQTDGAGHRSSDLCLLHPSDVLAHASLCLPFCLPSTSKSWDAGAAGAHQSPALSNSSGATSLTGAPSGQCRSGEPAYAVPNLWDCSQGSTLSFQHTEVLSAGKAFTATNTKSSLSQNANELTRGCAAASLSSALHMSSGQKRNVADCHGADDDEAGACCQAGHTSGSKADFAFSDQQSTSAYNVDITQESGTGASQPELSAQQAVPFQAPSQGGYVLHLKSGSACSSFSSASSNASNKCDGSLQSEASGDEWVPFDPAHGKYVIEKEYLGERDDFGLSAVYCTVVWLPTSGDNGKSSSGSQSTG</sequence>
<evidence type="ECO:0000313" key="2">
    <source>
        <dbReference type="Proteomes" id="UP000821865"/>
    </source>
</evidence>